<feature type="domain" description="3-hydroxyacyl-CoA dehydrogenase C-terminal" evidence="8">
    <location>
        <begin position="236"/>
        <end position="335"/>
    </location>
</feature>
<dbReference type="InterPro" id="IPR008927">
    <property type="entry name" value="6-PGluconate_DH-like_C_sf"/>
</dbReference>
<evidence type="ECO:0000259" key="8">
    <source>
        <dbReference type="Pfam" id="PF00725"/>
    </source>
</evidence>
<reference evidence="11" key="1">
    <citation type="submission" date="2024-01" db="EMBL/GenBank/DDBJ databases">
        <title>Mycovorax composti gen. nov. sp. nov., a member of the family Chitinophagaceae isolated from button mushroom compost.</title>
        <authorList>
            <person name="Thai M."/>
            <person name="Bell T.L."/>
            <person name="Kertesz M.A."/>
        </authorList>
    </citation>
    <scope>NUCLEOTIDE SEQUENCE [LARGE SCALE GENOMIC DNA]</scope>
    <source>
        <strain evidence="11">C216</strain>
    </source>
</reference>
<name>A0ABZ2EJP3_9BACT</name>
<evidence type="ECO:0000256" key="4">
    <source>
        <dbReference type="ARBA" id="ARBA00023002"/>
    </source>
</evidence>
<accession>A0ABZ2EJP3</accession>
<dbReference type="Proteomes" id="UP001321305">
    <property type="component" value="Chromosome"/>
</dbReference>
<organism evidence="10 11">
    <name type="scientific">Mycovorax composti</name>
    <dbReference type="NCBI Taxonomy" id="2962693"/>
    <lineage>
        <taxon>Bacteria</taxon>
        <taxon>Pseudomonadati</taxon>
        <taxon>Bacteroidota</taxon>
        <taxon>Chitinophagia</taxon>
        <taxon>Chitinophagales</taxon>
        <taxon>Chitinophagaceae</taxon>
        <taxon>Mycovorax</taxon>
    </lineage>
</organism>
<evidence type="ECO:0000256" key="7">
    <source>
        <dbReference type="ARBA" id="ARBA00049556"/>
    </source>
</evidence>
<dbReference type="Pfam" id="PF00725">
    <property type="entry name" value="3HCDH"/>
    <property type="match status" value="1"/>
</dbReference>
<dbReference type="PANTHER" id="PTHR48075:SF7">
    <property type="entry name" value="3-HYDROXYACYL-COA DEHYDROGENASE-RELATED"/>
    <property type="match status" value="1"/>
</dbReference>
<dbReference type="Pfam" id="PF02737">
    <property type="entry name" value="3HCDH_N"/>
    <property type="match status" value="1"/>
</dbReference>
<evidence type="ECO:0000256" key="2">
    <source>
        <dbReference type="ARBA" id="ARBA00022832"/>
    </source>
</evidence>
<feature type="domain" description="3-hydroxyacyl-CoA dehydrogenase NAD binding" evidence="9">
    <location>
        <begin position="42"/>
        <end position="233"/>
    </location>
</feature>
<keyword evidence="5" id="KW-0520">NAD</keyword>
<evidence type="ECO:0000313" key="11">
    <source>
        <dbReference type="Proteomes" id="UP001321305"/>
    </source>
</evidence>
<dbReference type="Gene3D" id="3.40.50.720">
    <property type="entry name" value="NAD(P)-binding Rossmann-like Domain"/>
    <property type="match status" value="1"/>
</dbReference>
<evidence type="ECO:0000256" key="6">
    <source>
        <dbReference type="ARBA" id="ARBA00023098"/>
    </source>
</evidence>
<dbReference type="InterPro" id="IPR001753">
    <property type="entry name" value="Enoyl-CoA_hydra/iso"/>
</dbReference>
<evidence type="ECO:0000256" key="5">
    <source>
        <dbReference type="ARBA" id="ARBA00023027"/>
    </source>
</evidence>
<evidence type="ECO:0000313" key="10">
    <source>
        <dbReference type="EMBL" id="WWC83494.1"/>
    </source>
</evidence>
<evidence type="ECO:0000259" key="9">
    <source>
        <dbReference type="Pfam" id="PF02737"/>
    </source>
</evidence>
<dbReference type="InterPro" id="IPR006108">
    <property type="entry name" value="3HC_DH_C"/>
</dbReference>
<keyword evidence="2" id="KW-0276">Fatty acid metabolism</keyword>
<dbReference type="PANTHER" id="PTHR48075">
    <property type="entry name" value="3-HYDROXYACYL-COA DEHYDROGENASE FAMILY PROTEIN"/>
    <property type="match status" value="1"/>
</dbReference>
<keyword evidence="3" id="KW-0442">Lipid degradation</keyword>
<dbReference type="SUPFAM" id="SSF51735">
    <property type="entry name" value="NAD(P)-binding Rossmann-fold domains"/>
    <property type="match status" value="1"/>
</dbReference>
<evidence type="ECO:0000256" key="3">
    <source>
        <dbReference type="ARBA" id="ARBA00022963"/>
    </source>
</evidence>
<dbReference type="InterPro" id="IPR036291">
    <property type="entry name" value="NAD(P)-bd_dom_sf"/>
</dbReference>
<keyword evidence="6" id="KW-0443">Lipid metabolism</keyword>
<dbReference type="SUPFAM" id="SSF52096">
    <property type="entry name" value="ClpP/crotonase"/>
    <property type="match status" value="1"/>
</dbReference>
<comment type="catalytic activity">
    <reaction evidence="7">
        <text>a (3S)-3-hydroxyacyl-CoA + NAD(+) = a 3-oxoacyl-CoA + NADH + H(+)</text>
        <dbReference type="Rhea" id="RHEA:22432"/>
        <dbReference type="ChEBI" id="CHEBI:15378"/>
        <dbReference type="ChEBI" id="CHEBI:57318"/>
        <dbReference type="ChEBI" id="CHEBI:57540"/>
        <dbReference type="ChEBI" id="CHEBI:57945"/>
        <dbReference type="ChEBI" id="CHEBI:90726"/>
        <dbReference type="EC" id="1.1.1.35"/>
    </reaction>
</comment>
<dbReference type="InterPro" id="IPR006176">
    <property type="entry name" value="3-OHacyl-CoA_DH_NAD-bd"/>
</dbReference>
<dbReference type="CDD" id="cd06558">
    <property type="entry name" value="crotonase-like"/>
    <property type="match status" value="1"/>
</dbReference>
<evidence type="ECO:0000256" key="1">
    <source>
        <dbReference type="ARBA" id="ARBA00005005"/>
    </source>
</evidence>
<dbReference type="EMBL" id="CP144143">
    <property type="protein sequence ID" value="WWC83494.1"/>
    <property type="molecule type" value="Genomic_DNA"/>
</dbReference>
<keyword evidence="4 10" id="KW-0560">Oxidoreductase</keyword>
<dbReference type="GO" id="GO:0003857">
    <property type="term" value="F:(3S)-3-hydroxyacyl-CoA dehydrogenase (NAD+) activity"/>
    <property type="evidence" value="ECO:0007669"/>
    <property type="project" value="UniProtKB-EC"/>
</dbReference>
<keyword evidence="11" id="KW-1185">Reference proteome</keyword>
<dbReference type="Gene3D" id="3.90.226.10">
    <property type="entry name" value="2-enoyl-CoA Hydratase, Chain A, domain 1"/>
    <property type="match status" value="1"/>
</dbReference>
<dbReference type="SUPFAM" id="SSF48179">
    <property type="entry name" value="6-phosphogluconate dehydrogenase C-terminal domain-like"/>
    <property type="match status" value="2"/>
</dbReference>
<gene>
    <name evidence="10" type="primary">fadN</name>
    <name evidence="10" type="ORF">PIECOFPK_01206</name>
</gene>
<protein>
    <submittedName>
        <fullName evidence="10">3-hydroxyacyl-CoA dehydrogenase</fullName>
        <ecNumber evidence="10">1.1.1.35</ecNumber>
    </submittedName>
</protein>
<dbReference type="InterPro" id="IPR029045">
    <property type="entry name" value="ClpP/crotonase-like_dom_sf"/>
</dbReference>
<proteinExistence type="predicted"/>
<comment type="pathway">
    <text evidence="1">Lipid metabolism; fatty acid beta-oxidation.</text>
</comment>
<sequence>MHDYDALNERLVVIKVHISRAFYVRALRPVLIAKAMKRTIKKVAVLGSGVMGSRIACHFAGVGIPVLLLDMPAPLPPEGQSTSYDKNKLVNEALQAALKSNPSPVYTRDVVKKITTGNFDDNMKDIATCDWVIEVVVERLDVKRAIFDQVEQYRKPQTLITTNTSGIPIHLMAEGRSDDFRKHFCGTHFFNPPRYLRLLEIIPTADTDPEVVQFLMDFGDVILGKTTVLCKDTPAFIANRIGVFSIMSVFSLVDKLGLTIDEVELLTGPIIGRPKSATFRTADVVGIDTLVKVANGIYENCPSDEARELFKIPEWLHSIVANNWLGDKTGQGFFKKMPPTQEGEKQIYSLDLKTLEYKPRVKAKFASVDAAKPVEDLSVRLKMLFQSPDKAGEFYRHFHYGLFSYISHRIPEISEEFYRIDDALKAGFGWEIGAFETWDLLGPEKVVADMKDAGYAVAPWVEAMIAAGHKTFYKSEQGKTLFYDVATAKYIPISGKETLILLKNYADKLIWKNNSCKLYDIGDDVLALQWNTKMGTIGGDVLSGIQTAIDKAEKDYKGLVIANDGTNFSAGANVGMIFMLAVEQEFDELDFAIRSFQNTMMRVRYSSVPVVVAPHGLALGGGCELSMHADKVCAAAETYTGLVELGVGVIPGGGGTKEFVLRAADDVQPGVPENIPLQNRFITIATAKVATSAFEAYQLGIYRSGQDEVVINQDRRITEAKNRVISLYDAGYVQPVPRNDIKVLGRSALGALLAGIHAMQRGNYATEHDAKVARKLAYVMCGGDLSEPTLVSEQYLLDLEREAFLSLCGERKTLERLQSVIKTGKPIRN</sequence>
<dbReference type="Pfam" id="PF00378">
    <property type="entry name" value="ECH_1"/>
    <property type="match status" value="1"/>
</dbReference>
<dbReference type="Gene3D" id="1.10.1040.50">
    <property type="match status" value="1"/>
</dbReference>
<dbReference type="EC" id="1.1.1.35" evidence="10"/>